<name>A0A813SRU6_9BILA</name>
<evidence type="ECO:0000313" key="5">
    <source>
        <dbReference type="Proteomes" id="UP000663870"/>
    </source>
</evidence>
<keyword evidence="5" id="KW-1185">Reference proteome</keyword>
<proteinExistence type="predicted"/>
<dbReference type="AlphaFoldDB" id="A0A813SRU6"/>
<dbReference type="EMBL" id="CAJNOH010000041">
    <property type="protein sequence ID" value="CAF0799604.1"/>
    <property type="molecule type" value="Genomic_DNA"/>
</dbReference>
<accession>A0A813SRU6</accession>
<reference evidence="2" key="1">
    <citation type="submission" date="2021-02" db="EMBL/GenBank/DDBJ databases">
        <authorList>
            <person name="Nowell W R."/>
        </authorList>
    </citation>
    <scope>NUCLEOTIDE SEQUENCE</scope>
</reference>
<keyword evidence="1" id="KW-0732">Signal</keyword>
<dbReference type="EMBL" id="CAJNOL010000451">
    <property type="protein sequence ID" value="CAF1070564.1"/>
    <property type="molecule type" value="Genomic_DNA"/>
</dbReference>
<feature type="chain" id="PRO_5036409332" evidence="1">
    <location>
        <begin position="17"/>
        <end position="271"/>
    </location>
</feature>
<evidence type="ECO:0000256" key="1">
    <source>
        <dbReference type="SAM" id="SignalP"/>
    </source>
</evidence>
<feature type="signal peptide" evidence="1">
    <location>
        <begin position="1"/>
        <end position="16"/>
    </location>
</feature>
<dbReference type="Proteomes" id="UP000663870">
    <property type="component" value="Unassembled WGS sequence"/>
</dbReference>
<evidence type="ECO:0000313" key="2">
    <source>
        <dbReference type="EMBL" id="CAF0799604.1"/>
    </source>
</evidence>
<evidence type="ECO:0000313" key="4">
    <source>
        <dbReference type="Proteomes" id="UP000663854"/>
    </source>
</evidence>
<gene>
    <name evidence="3" type="ORF">JXQ802_LOCUS17661</name>
    <name evidence="2" type="ORF">PYM288_LOCUS4540</name>
</gene>
<protein>
    <submittedName>
        <fullName evidence="2">Uncharacterized protein</fullName>
    </submittedName>
</protein>
<sequence length="271" mass="30142">MRSLILILLLVGTAHGLFGVVTGLLNTVGNVIQSTGNQLSQTATNIWNSATNQVNNVIGNVVDTAGNVYGQLIQTVNGVQFAANFLWDNVFGPAYDMFIEGGQLFLDDKFGNIVGTLGRRSILPENVLSTKYTELTAQFKSNLRDLYESLFQMEKEALEALIKGEKNIEDKIRAFYDRLEEIHKNINQWAAETKYQLESFAATIKGDEWVHILNQYSQNIEASAKGMSKMLQKLAENLMKNVIDAALTVIPDALDAIQNLKRQGLLSFLDH</sequence>
<evidence type="ECO:0000313" key="3">
    <source>
        <dbReference type="EMBL" id="CAF1070564.1"/>
    </source>
</evidence>
<comment type="caution">
    <text evidence="2">The sequence shown here is derived from an EMBL/GenBank/DDBJ whole genome shotgun (WGS) entry which is preliminary data.</text>
</comment>
<dbReference type="Proteomes" id="UP000663854">
    <property type="component" value="Unassembled WGS sequence"/>
</dbReference>
<organism evidence="2 4">
    <name type="scientific">Rotaria sordida</name>
    <dbReference type="NCBI Taxonomy" id="392033"/>
    <lineage>
        <taxon>Eukaryota</taxon>
        <taxon>Metazoa</taxon>
        <taxon>Spiralia</taxon>
        <taxon>Gnathifera</taxon>
        <taxon>Rotifera</taxon>
        <taxon>Eurotatoria</taxon>
        <taxon>Bdelloidea</taxon>
        <taxon>Philodinida</taxon>
        <taxon>Philodinidae</taxon>
        <taxon>Rotaria</taxon>
    </lineage>
</organism>